<comment type="caution">
    <text evidence="3">The sequence shown here is derived from an EMBL/GenBank/DDBJ whole genome shotgun (WGS) entry which is preliminary data.</text>
</comment>
<dbReference type="Proteomes" id="UP000321926">
    <property type="component" value="Unassembled WGS sequence"/>
</dbReference>
<dbReference type="AlphaFoldDB" id="A0A5C8K7Z7"/>
<dbReference type="NCBIfam" id="NF033709">
    <property type="entry name" value="PorV_fam"/>
    <property type="match status" value="1"/>
</dbReference>
<dbReference type="InterPro" id="IPR047799">
    <property type="entry name" value="T9SS_OM_PorV"/>
</dbReference>
<sequence length="375" mass="40219">MHNKNLLLTAALVACAFASAPLALAQGVTGQDNEVRAVTTAVPILTVAPDARSAALGDAGVALSPDANAPFWNPAKLGFVENDMAVSFSYSPWLRNIVDDMSLSYLSGYKKLNETSALSVSLTYFDLGAIQFIDENRQPMQDYNPKEYAVSVAYGQALSENFSVGIGARFIHSNLAGNVNVSGASPSFESKPGNTAAVDVGVYYNKELNQQITLALAGNISNIGGKISYTNADQKDFLPTNLKLGTAVTYNLDAYNTLTFLVDANKLLVPSPGADSTQSVISGIFTSFGDAEGGMSEELQEVILSGGIEYWYNSLFAARLGYFYENPQKGDRKYLSLGVGLRYQKFGVDVAYLVPNERANPLAQTLRFTIGLTLD</sequence>
<evidence type="ECO:0000259" key="2">
    <source>
        <dbReference type="Pfam" id="PF19572"/>
    </source>
</evidence>
<evidence type="ECO:0000313" key="3">
    <source>
        <dbReference type="EMBL" id="TXK46059.1"/>
    </source>
</evidence>
<dbReference type="EMBL" id="VRTY01000037">
    <property type="protein sequence ID" value="TXK46059.1"/>
    <property type="molecule type" value="Genomic_DNA"/>
</dbReference>
<dbReference type="PROSITE" id="PS51257">
    <property type="entry name" value="PROKAR_LIPOPROTEIN"/>
    <property type="match status" value="1"/>
</dbReference>
<reference evidence="3 4" key="1">
    <citation type="submission" date="2019-08" db="EMBL/GenBank/DDBJ databases">
        <authorList>
            <person name="Shi S."/>
        </authorList>
    </citation>
    <scope>NUCLEOTIDE SEQUENCE [LARGE SCALE GENOMIC DNA]</scope>
    <source>
        <strain evidence="3 4">GY10130</strain>
    </source>
</reference>
<proteinExistence type="predicted"/>
<evidence type="ECO:0000256" key="1">
    <source>
        <dbReference type="SAM" id="SignalP"/>
    </source>
</evidence>
<dbReference type="Gene3D" id="2.40.160.60">
    <property type="entry name" value="Outer membrane protein transport protein (OMPP1/FadL/TodX)"/>
    <property type="match status" value="1"/>
</dbReference>
<keyword evidence="4" id="KW-1185">Reference proteome</keyword>
<feature type="chain" id="PRO_5022846853" evidence="1">
    <location>
        <begin position="26"/>
        <end position="375"/>
    </location>
</feature>
<keyword evidence="1" id="KW-0732">Signal</keyword>
<feature type="domain" description="Type IX secretion system protein PorV" evidence="2">
    <location>
        <begin position="33"/>
        <end position="272"/>
    </location>
</feature>
<organism evidence="3 4">
    <name type="scientific">Pontibacter qinzhouensis</name>
    <dbReference type="NCBI Taxonomy" id="2603253"/>
    <lineage>
        <taxon>Bacteria</taxon>
        <taxon>Pseudomonadati</taxon>
        <taxon>Bacteroidota</taxon>
        <taxon>Cytophagia</taxon>
        <taxon>Cytophagales</taxon>
        <taxon>Hymenobacteraceae</taxon>
        <taxon>Pontibacter</taxon>
    </lineage>
</organism>
<dbReference type="Pfam" id="PF19572">
    <property type="entry name" value="PorV"/>
    <property type="match status" value="1"/>
</dbReference>
<feature type="signal peptide" evidence="1">
    <location>
        <begin position="1"/>
        <end position="25"/>
    </location>
</feature>
<protein>
    <submittedName>
        <fullName evidence="3">Type IX secretion system outer membrane channel protein PorV</fullName>
    </submittedName>
</protein>
<dbReference type="NCBIfam" id="NF033710">
    <property type="entry name" value="T9SS_OM_PorV"/>
    <property type="match status" value="1"/>
</dbReference>
<dbReference type="RefSeq" id="WP_147921858.1">
    <property type="nucleotide sequence ID" value="NZ_VRTY01000037.1"/>
</dbReference>
<gene>
    <name evidence="3" type="primary">porV</name>
    <name evidence="3" type="ORF">FVR03_11310</name>
</gene>
<dbReference type="SUPFAM" id="SSF56935">
    <property type="entry name" value="Porins"/>
    <property type="match status" value="1"/>
</dbReference>
<evidence type="ECO:0000313" key="4">
    <source>
        <dbReference type="Proteomes" id="UP000321926"/>
    </source>
</evidence>
<accession>A0A5C8K7Z7</accession>
<dbReference type="InterPro" id="IPR045741">
    <property type="entry name" value="PorV"/>
</dbReference>
<name>A0A5C8K7Z7_9BACT</name>
<dbReference type="OrthoDB" id="9758448at2"/>